<dbReference type="Proteomes" id="UP000191518">
    <property type="component" value="Unassembled WGS sequence"/>
</dbReference>
<dbReference type="GO" id="GO:0072330">
    <property type="term" value="P:monocarboxylic acid biosynthetic process"/>
    <property type="evidence" value="ECO:0007669"/>
    <property type="project" value="UniProtKB-ARBA"/>
</dbReference>
<dbReference type="SUPFAM" id="SSF53474">
    <property type="entry name" value="alpha/beta-Hydrolases"/>
    <property type="match status" value="1"/>
</dbReference>
<comment type="caution">
    <text evidence="2">The sequence shown here is derived from an EMBL/GenBank/DDBJ whole genome shotgun (WGS) entry which is preliminary data.</text>
</comment>
<evidence type="ECO:0000259" key="1">
    <source>
        <dbReference type="Pfam" id="PF00135"/>
    </source>
</evidence>
<gene>
    <name evidence="2" type="ORF">PENVUL_c010G02951</name>
</gene>
<dbReference type="AlphaFoldDB" id="A0A1V6S3C7"/>
<evidence type="ECO:0000313" key="2">
    <source>
        <dbReference type="EMBL" id="OQE08229.1"/>
    </source>
</evidence>
<reference evidence="3" key="1">
    <citation type="journal article" date="2017" name="Nat. Microbiol.">
        <title>Global analysis of biosynthetic gene clusters reveals vast potential of secondary metabolite production in Penicillium species.</title>
        <authorList>
            <person name="Nielsen J.C."/>
            <person name="Grijseels S."/>
            <person name="Prigent S."/>
            <person name="Ji B."/>
            <person name="Dainat J."/>
            <person name="Nielsen K.F."/>
            <person name="Frisvad J.C."/>
            <person name="Workman M."/>
            <person name="Nielsen J."/>
        </authorList>
    </citation>
    <scope>NUCLEOTIDE SEQUENCE [LARGE SCALE GENOMIC DNA]</scope>
    <source>
        <strain evidence="3">IBT 29486</strain>
    </source>
</reference>
<feature type="domain" description="Carboxylesterase type B" evidence="1">
    <location>
        <begin position="39"/>
        <end position="545"/>
    </location>
</feature>
<organism evidence="2 3">
    <name type="scientific">Penicillium vulpinum</name>
    <dbReference type="NCBI Taxonomy" id="29845"/>
    <lineage>
        <taxon>Eukaryota</taxon>
        <taxon>Fungi</taxon>
        <taxon>Dikarya</taxon>
        <taxon>Ascomycota</taxon>
        <taxon>Pezizomycotina</taxon>
        <taxon>Eurotiomycetes</taxon>
        <taxon>Eurotiomycetidae</taxon>
        <taxon>Eurotiales</taxon>
        <taxon>Aspergillaceae</taxon>
        <taxon>Penicillium</taxon>
    </lineage>
</organism>
<name>A0A1V6S3C7_9EURO</name>
<dbReference type="STRING" id="29845.A0A1V6S3C7"/>
<keyword evidence="3" id="KW-1185">Reference proteome</keyword>
<dbReference type="EMBL" id="MDYP01000010">
    <property type="protein sequence ID" value="OQE08229.1"/>
    <property type="molecule type" value="Genomic_DNA"/>
</dbReference>
<protein>
    <recommendedName>
        <fullName evidence="1">Carboxylesterase type B domain-containing protein</fullName>
    </recommendedName>
</protein>
<dbReference type="InterPro" id="IPR002018">
    <property type="entry name" value="CarbesteraseB"/>
</dbReference>
<proteinExistence type="predicted"/>
<evidence type="ECO:0000313" key="3">
    <source>
        <dbReference type="Proteomes" id="UP000191518"/>
    </source>
</evidence>
<sequence length="600" mass="66130">MANSGCQSQMPRQAGSSLEVILPTNTIPSYEQRVIGKASSIPGVEEFRGIPYGTVPARWQHGLLRDRLPLDIFDATKNGPRCPQPQEPNNSDFYQSYLEFPSDVTESEFDCLNLFITRPSASALVEAGIDPETARLPVYAYIHGGAYSFGAGTDPMWDPARLVQKSVLFGTPMVVATINYRLNMFGFAASSEIIDAQPDGQMKGGNFGLGDQRIALRWIRNNIAAFSGDAGRVTVGGQSAGGSSSHAHVLEAILSEREPLVQRGIIQSGAVGVLGPISMEDTNKRWDALCKQLGAPDSDAASRMEYMATVSPEQILQANRELDWMVSPIVVDNLTISERPNGRWNIHLDGNEEPVEKDQSAHNSAPIAILIGDTDLEGTMHYSQVTEIKSFDEFKVLLEANVSSKDFLDKFYQVYSLQDDMALADLHKQIFQFLTDIQFGYCVQTAREELMGWEPSAQKSASDTTSARPTAVQSYRMSVGNPFPGINHEKAHHCVDLLYIYDCFADAMRAVDETLPAEATANAALVDRVQADWVRFITAPSPSDQHEMATVYGADRTASVVDMALDQTWVERKSRMDFLHNYQLGAQQTIRALIGTQHVF</sequence>
<dbReference type="Pfam" id="PF00135">
    <property type="entry name" value="COesterase"/>
    <property type="match status" value="1"/>
</dbReference>
<dbReference type="Gene3D" id="3.40.50.1820">
    <property type="entry name" value="alpha/beta hydrolase"/>
    <property type="match status" value="1"/>
</dbReference>
<dbReference type="InterPro" id="IPR050309">
    <property type="entry name" value="Type-B_Carboxylest/Lipase"/>
</dbReference>
<dbReference type="PANTHER" id="PTHR11559">
    <property type="entry name" value="CARBOXYLESTERASE"/>
    <property type="match status" value="1"/>
</dbReference>
<dbReference type="GO" id="GO:0017000">
    <property type="term" value="P:antibiotic biosynthetic process"/>
    <property type="evidence" value="ECO:0007669"/>
    <property type="project" value="UniProtKB-ARBA"/>
</dbReference>
<dbReference type="InterPro" id="IPR029058">
    <property type="entry name" value="AB_hydrolase_fold"/>
</dbReference>
<accession>A0A1V6S3C7</accession>